<gene>
    <name evidence="1" type="ORF">METZ01_LOCUS46603</name>
</gene>
<feature type="non-terminal residue" evidence="1">
    <location>
        <position position="1"/>
    </location>
</feature>
<proteinExistence type="predicted"/>
<dbReference type="AlphaFoldDB" id="A0A381RRQ3"/>
<name>A0A381RRQ3_9ZZZZ</name>
<accession>A0A381RRQ3</accession>
<reference evidence="1" key="1">
    <citation type="submission" date="2018-05" db="EMBL/GenBank/DDBJ databases">
        <authorList>
            <person name="Lanie J.A."/>
            <person name="Ng W.-L."/>
            <person name="Kazmierczak K.M."/>
            <person name="Andrzejewski T.M."/>
            <person name="Davidsen T.M."/>
            <person name="Wayne K.J."/>
            <person name="Tettelin H."/>
            <person name="Glass J.I."/>
            <person name="Rusch D."/>
            <person name="Podicherti R."/>
            <person name="Tsui H.-C.T."/>
            <person name="Winkler M.E."/>
        </authorList>
    </citation>
    <scope>NUCLEOTIDE SEQUENCE</scope>
</reference>
<organism evidence="1">
    <name type="scientific">marine metagenome</name>
    <dbReference type="NCBI Taxonomy" id="408172"/>
    <lineage>
        <taxon>unclassified sequences</taxon>
        <taxon>metagenomes</taxon>
        <taxon>ecological metagenomes</taxon>
    </lineage>
</organism>
<evidence type="ECO:0000313" key="1">
    <source>
        <dbReference type="EMBL" id="SUZ93749.1"/>
    </source>
</evidence>
<protein>
    <submittedName>
        <fullName evidence="1">Uncharacterized protein</fullName>
    </submittedName>
</protein>
<sequence>ANGTQIPINLGKSGVKVYLISKATLLHKYEAEYTGWVDIGLSLRYDINTSKISKGRGLIKRRQTIIE</sequence>
<dbReference type="EMBL" id="UINC01002174">
    <property type="protein sequence ID" value="SUZ93749.1"/>
    <property type="molecule type" value="Genomic_DNA"/>
</dbReference>